<reference evidence="2" key="3">
    <citation type="submission" date="2006-01" db="EMBL/GenBank/DDBJ databases">
        <authorList>
            <person name="Buell R."/>
        </authorList>
    </citation>
    <scope>NUCLEOTIDE SEQUENCE</scope>
</reference>
<dbReference type="Pfam" id="PF14223">
    <property type="entry name" value="Retrotran_gag_2"/>
    <property type="match status" value="1"/>
</dbReference>
<accession>Q2QT00</accession>
<dbReference type="AlphaFoldDB" id="Q2QT00"/>
<feature type="region of interest" description="Disordered" evidence="1">
    <location>
        <begin position="64"/>
        <end position="100"/>
    </location>
</feature>
<feature type="compositionally biased region" description="Basic residues" evidence="1">
    <location>
        <begin position="73"/>
        <end position="87"/>
    </location>
</feature>
<protein>
    <submittedName>
        <fullName evidence="2">Retrotransposon protein, putative, Ty1-copia subclass</fullName>
    </submittedName>
</protein>
<reference evidence="2" key="2">
    <citation type="submission" date="2005-04" db="EMBL/GenBank/DDBJ databases">
        <authorList>
            <person name="Buell C.R."/>
            <person name="Wing R.A."/>
            <person name="McCombie W.A."/>
            <person name="Ouyang S."/>
        </authorList>
    </citation>
    <scope>NUCLEOTIDE SEQUENCE</scope>
</reference>
<evidence type="ECO:0000256" key="1">
    <source>
        <dbReference type="SAM" id="MobiDB-lite"/>
    </source>
</evidence>
<reference evidence="2" key="1">
    <citation type="journal article" date="2005" name="BMC Biol.">
        <title>The sequence of rice chromosomes 11 and 12, rich in disease resistance genes and recent gene duplications.</title>
        <authorList>
            <consortium name="The rice chromosomes 11 and 12 sequencing consortia"/>
        </authorList>
    </citation>
    <scope>NUCLEOTIDE SEQUENCE [LARGE SCALE GENOMIC DNA]</scope>
</reference>
<sequence length="114" mass="12758">MASKLKPIDLGISDDFLVHLVMVSLPKHFNNFFVNYNISPEKWNFEKLIANCVQEEERIKESNGGSINYVKDNKKKNYKSPSSKKTRSLGDLLNSSPGPKLAFGCASVPVDLIL</sequence>
<proteinExistence type="predicted"/>
<dbReference type="EMBL" id="DP000011">
    <property type="protein sequence ID" value="ABA97869.1"/>
    <property type="molecule type" value="Genomic_DNA"/>
</dbReference>
<gene>
    <name evidence="2" type="ordered locus">LOC_Os12g22350</name>
</gene>
<name>Q2QT00_ORYSJ</name>
<evidence type="ECO:0000313" key="2">
    <source>
        <dbReference type="EMBL" id="ABA97869.1"/>
    </source>
</evidence>
<organism evidence="2">
    <name type="scientific">Oryza sativa subsp. japonica</name>
    <name type="common">Rice</name>
    <dbReference type="NCBI Taxonomy" id="39947"/>
    <lineage>
        <taxon>Eukaryota</taxon>
        <taxon>Viridiplantae</taxon>
        <taxon>Streptophyta</taxon>
        <taxon>Embryophyta</taxon>
        <taxon>Tracheophyta</taxon>
        <taxon>Spermatophyta</taxon>
        <taxon>Magnoliopsida</taxon>
        <taxon>Liliopsida</taxon>
        <taxon>Poales</taxon>
        <taxon>Poaceae</taxon>
        <taxon>BOP clade</taxon>
        <taxon>Oryzoideae</taxon>
        <taxon>Oryzeae</taxon>
        <taxon>Oryzinae</taxon>
        <taxon>Oryza</taxon>
        <taxon>Oryza sativa</taxon>
    </lineage>
</organism>